<dbReference type="RefSeq" id="XP_018322347.1">
    <property type="nucleotide sequence ID" value="XM_018466845.1"/>
</dbReference>
<evidence type="ECO:0000313" key="2">
    <source>
        <dbReference type="RefSeq" id="XP_018322347.1"/>
    </source>
</evidence>
<reference evidence="2" key="1">
    <citation type="submission" date="2025-08" db="UniProtKB">
        <authorList>
            <consortium name="RefSeq"/>
        </authorList>
    </citation>
    <scope>IDENTIFICATION</scope>
    <source>
        <tissue evidence="2">Entire body</tissue>
    </source>
</reference>
<accession>A0A1W4WPF7</accession>
<dbReference type="AlphaFoldDB" id="A0A1W4WPF7"/>
<organism evidence="1 2">
    <name type="scientific">Agrilus planipennis</name>
    <name type="common">Emerald ash borer</name>
    <name type="synonym">Agrilus marcopoli</name>
    <dbReference type="NCBI Taxonomy" id="224129"/>
    <lineage>
        <taxon>Eukaryota</taxon>
        <taxon>Metazoa</taxon>
        <taxon>Ecdysozoa</taxon>
        <taxon>Arthropoda</taxon>
        <taxon>Hexapoda</taxon>
        <taxon>Insecta</taxon>
        <taxon>Pterygota</taxon>
        <taxon>Neoptera</taxon>
        <taxon>Endopterygota</taxon>
        <taxon>Coleoptera</taxon>
        <taxon>Polyphaga</taxon>
        <taxon>Elateriformia</taxon>
        <taxon>Buprestoidea</taxon>
        <taxon>Buprestidae</taxon>
        <taxon>Agrilinae</taxon>
        <taxon>Agrilus</taxon>
    </lineage>
</organism>
<dbReference type="GeneID" id="108735058"/>
<sequence length="165" mass="19401">MPHIKAPFPEAFAMALDEQQQTLLNNRTRSQLSVTIVEAGPTPQISPISDKSTQHLLSGPLETEVHSFEYEHQNVEKRNESCYQQPVFEKKFYLRQTYTVTWWRHEDTRLLYIPQLDAGTRSFSWVHLEHPLKMNIAKGTRPHLSFWLYLKKAKMLYWSIDGTVQ</sequence>
<proteinExistence type="predicted"/>
<evidence type="ECO:0000313" key="1">
    <source>
        <dbReference type="Proteomes" id="UP000192223"/>
    </source>
</evidence>
<dbReference type="KEGG" id="apln:108735058"/>
<dbReference type="Proteomes" id="UP000192223">
    <property type="component" value="Unplaced"/>
</dbReference>
<dbReference type="InParanoid" id="A0A1W4WPF7"/>
<name>A0A1W4WPF7_AGRPL</name>
<dbReference type="STRING" id="224129.A0A1W4WPF7"/>
<gene>
    <name evidence="2" type="primary">LOC108735058</name>
</gene>
<dbReference type="OrthoDB" id="8879391at2759"/>
<protein>
    <submittedName>
        <fullName evidence="2">Uncharacterized protein LOC108735058 isoform X1</fullName>
    </submittedName>
</protein>
<keyword evidence="1" id="KW-1185">Reference proteome</keyword>